<reference evidence="3 4" key="1">
    <citation type="submission" date="2019-02" db="EMBL/GenBank/DDBJ databases">
        <title>Deep-cultivation of Planctomycetes and their phenomic and genomic characterization uncovers novel biology.</title>
        <authorList>
            <person name="Wiegand S."/>
            <person name="Jogler M."/>
            <person name="Boedeker C."/>
            <person name="Pinto D."/>
            <person name="Vollmers J."/>
            <person name="Rivas-Marin E."/>
            <person name="Kohn T."/>
            <person name="Peeters S.H."/>
            <person name="Heuer A."/>
            <person name="Rast P."/>
            <person name="Oberbeckmann S."/>
            <person name="Bunk B."/>
            <person name="Jeske O."/>
            <person name="Meyerdierks A."/>
            <person name="Storesund J.E."/>
            <person name="Kallscheuer N."/>
            <person name="Luecker S."/>
            <person name="Lage O.M."/>
            <person name="Pohl T."/>
            <person name="Merkel B.J."/>
            <person name="Hornburger P."/>
            <person name="Mueller R.-W."/>
            <person name="Bruemmer F."/>
            <person name="Labrenz M."/>
            <person name="Spormann A.M."/>
            <person name="Op Den Camp H."/>
            <person name="Overmann J."/>
            <person name="Amann R."/>
            <person name="Jetten M.S.M."/>
            <person name="Mascher T."/>
            <person name="Medema M.H."/>
            <person name="Devos D.P."/>
            <person name="Kaster A.-K."/>
            <person name="Ovreas L."/>
            <person name="Rohde M."/>
            <person name="Galperin M.Y."/>
            <person name="Jogler C."/>
        </authorList>
    </citation>
    <scope>NUCLEOTIDE SEQUENCE [LARGE SCALE GENOMIC DNA]</scope>
    <source>
        <strain evidence="3 4">Poly59</strain>
    </source>
</reference>
<accession>A0A5C6F5S3</accession>
<gene>
    <name evidence="3" type="ORF">Poly59_22030</name>
</gene>
<proteinExistence type="predicted"/>
<keyword evidence="2" id="KW-0732">Signal</keyword>
<evidence type="ECO:0000313" key="3">
    <source>
        <dbReference type="EMBL" id="TWU55900.1"/>
    </source>
</evidence>
<dbReference type="EMBL" id="SJPX01000002">
    <property type="protein sequence ID" value="TWU55900.1"/>
    <property type="molecule type" value="Genomic_DNA"/>
</dbReference>
<evidence type="ECO:0000256" key="1">
    <source>
        <dbReference type="SAM" id="MobiDB-lite"/>
    </source>
</evidence>
<feature type="signal peptide" evidence="2">
    <location>
        <begin position="1"/>
        <end position="22"/>
    </location>
</feature>
<sequence precursor="true">MKTSTPKLIFAALMLAMSAITGCGGGNEATLVEGDNTQIEQQRIERQQSYAEAMKSADKAGPGN</sequence>
<evidence type="ECO:0000313" key="4">
    <source>
        <dbReference type="Proteomes" id="UP000317977"/>
    </source>
</evidence>
<dbReference type="PROSITE" id="PS51257">
    <property type="entry name" value="PROKAR_LIPOPROTEIN"/>
    <property type="match status" value="1"/>
</dbReference>
<dbReference type="AlphaFoldDB" id="A0A5C6F5S3"/>
<feature type="region of interest" description="Disordered" evidence="1">
    <location>
        <begin position="41"/>
        <end position="64"/>
    </location>
</feature>
<comment type="caution">
    <text evidence="3">The sequence shown here is derived from an EMBL/GenBank/DDBJ whole genome shotgun (WGS) entry which is preliminary data.</text>
</comment>
<evidence type="ECO:0008006" key="5">
    <source>
        <dbReference type="Google" id="ProtNLM"/>
    </source>
</evidence>
<name>A0A5C6F5S3_9BACT</name>
<dbReference type="RefSeq" id="WP_146534010.1">
    <property type="nucleotide sequence ID" value="NZ_SJPX01000002.1"/>
</dbReference>
<feature type="chain" id="PRO_5022917981" description="Secreted protein" evidence="2">
    <location>
        <begin position="23"/>
        <end position="64"/>
    </location>
</feature>
<evidence type="ECO:0000256" key="2">
    <source>
        <dbReference type="SAM" id="SignalP"/>
    </source>
</evidence>
<dbReference type="Proteomes" id="UP000317977">
    <property type="component" value="Unassembled WGS sequence"/>
</dbReference>
<protein>
    <recommendedName>
        <fullName evidence="5">Secreted protein</fullName>
    </recommendedName>
</protein>
<organism evidence="3 4">
    <name type="scientific">Rubripirellula reticaptiva</name>
    <dbReference type="NCBI Taxonomy" id="2528013"/>
    <lineage>
        <taxon>Bacteria</taxon>
        <taxon>Pseudomonadati</taxon>
        <taxon>Planctomycetota</taxon>
        <taxon>Planctomycetia</taxon>
        <taxon>Pirellulales</taxon>
        <taxon>Pirellulaceae</taxon>
        <taxon>Rubripirellula</taxon>
    </lineage>
</organism>
<keyword evidence="4" id="KW-1185">Reference proteome</keyword>